<evidence type="ECO:0000256" key="4">
    <source>
        <dbReference type="ARBA" id="ARBA00022723"/>
    </source>
</evidence>
<dbReference type="SFLD" id="SFLDG01067">
    <property type="entry name" value="SPASM/twitch_domain_containing"/>
    <property type="match status" value="1"/>
</dbReference>
<evidence type="ECO:0000256" key="1">
    <source>
        <dbReference type="ARBA" id="ARBA00001966"/>
    </source>
</evidence>
<protein>
    <submittedName>
        <fullName evidence="9">Anaerobic sulfatase maturase</fullName>
    </submittedName>
</protein>
<dbReference type="SFLD" id="SFLDS00029">
    <property type="entry name" value="Radical_SAM"/>
    <property type="match status" value="1"/>
</dbReference>
<dbReference type="PANTHER" id="PTHR43273:SF3">
    <property type="entry name" value="ANAEROBIC SULFATASE-MATURATING ENZYME HOMOLOG ASLB-RELATED"/>
    <property type="match status" value="1"/>
</dbReference>
<evidence type="ECO:0000256" key="7">
    <source>
        <dbReference type="ARBA" id="ARBA00023601"/>
    </source>
</evidence>
<dbReference type="Proteomes" id="UP000585363">
    <property type="component" value="Unassembled WGS sequence"/>
</dbReference>
<keyword evidence="5" id="KW-0408">Iron</keyword>
<dbReference type="SFLD" id="SFLDF00285">
    <property type="entry name" value="anaerobic_Ser-type_sulfatase-m"/>
    <property type="match status" value="1"/>
</dbReference>
<evidence type="ECO:0000313" key="9">
    <source>
        <dbReference type="EMBL" id="NMP26232.1"/>
    </source>
</evidence>
<dbReference type="InterPro" id="IPR023885">
    <property type="entry name" value="4Fe4S-binding_SPASM_dom"/>
</dbReference>
<dbReference type="GO" id="GO:0046872">
    <property type="term" value="F:metal ion binding"/>
    <property type="evidence" value="ECO:0007669"/>
    <property type="project" value="UniProtKB-KW"/>
</dbReference>
<dbReference type="InterPro" id="IPR007197">
    <property type="entry name" value="rSAM"/>
</dbReference>
<dbReference type="SFLD" id="SFLDG01072">
    <property type="entry name" value="dehydrogenase_like"/>
    <property type="match status" value="1"/>
</dbReference>
<evidence type="ECO:0000259" key="8">
    <source>
        <dbReference type="PROSITE" id="PS51918"/>
    </source>
</evidence>
<keyword evidence="3" id="KW-0949">S-adenosyl-L-methionine</keyword>
<dbReference type="PROSITE" id="PS51918">
    <property type="entry name" value="RADICAL_SAM"/>
    <property type="match status" value="1"/>
</dbReference>
<reference evidence="9 10" key="2">
    <citation type="submission" date="2020-06" db="EMBL/GenBank/DDBJ databases">
        <title>Polyphasic characterization of a Rahnella strain isolated from tree sap.</title>
        <authorList>
            <person name="Kim I.S."/>
        </authorList>
    </citation>
    <scope>NUCLEOTIDE SEQUENCE [LARGE SCALE GENOMIC DNA]</scope>
    <source>
        <strain evidence="9 10">SAP-1</strain>
    </source>
</reference>
<keyword evidence="2" id="KW-0004">4Fe-4S</keyword>
<comment type="caution">
    <text evidence="9">The sequence shown here is derived from an EMBL/GenBank/DDBJ whole genome shotgun (WGS) entry which is preliminary data.</text>
</comment>
<organism evidence="9 10">
    <name type="scientific">Rouxiella aceris</name>
    <dbReference type="NCBI Taxonomy" id="2703884"/>
    <lineage>
        <taxon>Bacteria</taxon>
        <taxon>Pseudomonadati</taxon>
        <taxon>Pseudomonadota</taxon>
        <taxon>Gammaproteobacteria</taxon>
        <taxon>Enterobacterales</taxon>
        <taxon>Yersiniaceae</taxon>
        <taxon>Rouxiella</taxon>
    </lineage>
</organism>
<dbReference type="AlphaFoldDB" id="A0A848MGT9"/>
<reference evidence="9 10" key="1">
    <citation type="submission" date="2020-01" db="EMBL/GenBank/DDBJ databases">
        <authorList>
            <person name="Lee S.D."/>
        </authorList>
    </citation>
    <scope>NUCLEOTIDE SEQUENCE [LARGE SCALE GENOMIC DNA]</scope>
    <source>
        <strain evidence="9 10">SAP-1</strain>
    </source>
</reference>
<keyword evidence="4" id="KW-0479">Metal-binding</keyword>
<keyword evidence="10" id="KW-1185">Reference proteome</keyword>
<comment type="cofactor">
    <cofactor evidence="1">
        <name>[4Fe-4S] cluster</name>
        <dbReference type="ChEBI" id="CHEBI:49883"/>
    </cofactor>
</comment>
<dbReference type="InterPro" id="IPR047207">
    <property type="entry name" value="SPASM_anSME"/>
</dbReference>
<evidence type="ECO:0000256" key="2">
    <source>
        <dbReference type="ARBA" id="ARBA00022485"/>
    </source>
</evidence>
<sequence>MSQAFHLMAKPASYHCNLVCDYCFYLPKGQTVLQRQADTRQMSQPLLQRFIKEYIASSPGNEVAFTWQGGEPTLAGLDFYRRVVALQQQYANGKRIVNNLQTNGVLLNDAWVAFLAEHHFLVGVSVDGPQHLYDAMRKTAHGGSVFQRVIDGVARLRQAGVAFNLLAVVNEQTARYPLEVYRFLTSELGAEFVQFIPAVEVLPERLAAAERFGETICLEQGRVTPWSVSGEAYGNFLITIFDHWVRHDVGRVFVQIFDNTLAAWAGKTPDLCVMRANCGASLVMEQNGDIYSCDHFVLPQHRLGNIMTDSPARLAASKQQRQFGNQKTPKSAQCQQCQYRFACQGGCPKHRLIPEGKHQRNYLCSGYQAFFSYVDPYMTWMANQLAQHQPAAGIMKAAPFIAAQAGS</sequence>
<dbReference type="Pfam" id="PF13186">
    <property type="entry name" value="SPASM"/>
    <property type="match status" value="1"/>
</dbReference>
<proteinExistence type="inferred from homology"/>
<evidence type="ECO:0000256" key="3">
    <source>
        <dbReference type="ARBA" id="ARBA00022691"/>
    </source>
</evidence>
<evidence type="ECO:0000313" key="10">
    <source>
        <dbReference type="Proteomes" id="UP000585363"/>
    </source>
</evidence>
<dbReference type="SFLD" id="SFLDG01386">
    <property type="entry name" value="main_SPASM_domain-containing"/>
    <property type="match status" value="1"/>
</dbReference>
<keyword evidence="6" id="KW-0411">Iron-sulfur</keyword>
<dbReference type="CDD" id="cd21120">
    <property type="entry name" value="SPASM_anSME"/>
    <property type="match status" value="1"/>
</dbReference>
<dbReference type="SUPFAM" id="SSF102114">
    <property type="entry name" value="Radical SAM enzymes"/>
    <property type="match status" value="1"/>
</dbReference>
<dbReference type="GO" id="GO:0051539">
    <property type="term" value="F:4 iron, 4 sulfur cluster binding"/>
    <property type="evidence" value="ECO:0007669"/>
    <property type="project" value="UniProtKB-KW"/>
</dbReference>
<dbReference type="Gene3D" id="3.20.20.70">
    <property type="entry name" value="Aldolase class I"/>
    <property type="match status" value="1"/>
</dbReference>
<dbReference type="CDD" id="cd01335">
    <property type="entry name" value="Radical_SAM"/>
    <property type="match status" value="1"/>
</dbReference>
<feature type="domain" description="Radical SAM core" evidence="8">
    <location>
        <begin position="1"/>
        <end position="246"/>
    </location>
</feature>
<dbReference type="SFLD" id="SFLDG01384">
    <property type="entry name" value="thioether_bond_formation_requi"/>
    <property type="match status" value="1"/>
</dbReference>
<dbReference type="InterPro" id="IPR034491">
    <property type="entry name" value="Anaerob_Ser_sulfatase-maturase"/>
</dbReference>
<dbReference type="InterPro" id="IPR013785">
    <property type="entry name" value="Aldolase_TIM"/>
</dbReference>
<dbReference type="RefSeq" id="WP_169401916.1">
    <property type="nucleotide sequence ID" value="NZ_JAADJU010000002.1"/>
</dbReference>
<evidence type="ECO:0000256" key="5">
    <source>
        <dbReference type="ARBA" id="ARBA00023004"/>
    </source>
</evidence>
<evidence type="ECO:0000256" key="6">
    <source>
        <dbReference type="ARBA" id="ARBA00023014"/>
    </source>
</evidence>
<gene>
    <name evidence="9" type="ORF">GW590_05010</name>
</gene>
<comment type="similarity">
    <text evidence="7">Belongs to the radical SAM superfamily. Anaerobic sulfatase-maturating enzyme family.</text>
</comment>
<dbReference type="NCBIfam" id="TIGR04085">
    <property type="entry name" value="rSAM_more_4Fe4S"/>
    <property type="match status" value="1"/>
</dbReference>
<dbReference type="GO" id="GO:0016491">
    <property type="term" value="F:oxidoreductase activity"/>
    <property type="evidence" value="ECO:0007669"/>
    <property type="project" value="InterPro"/>
</dbReference>
<dbReference type="InterPro" id="IPR058240">
    <property type="entry name" value="rSAM_sf"/>
</dbReference>
<accession>A0A848MGT9</accession>
<dbReference type="NCBIfam" id="TIGR03942">
    <property type="entry name" value="sulfatase_rSAM"/>
    <property type="match status" value="1"/>
</dbReference>
<dbReference type="Pfam" id="PF04055">
    <property type="entry name" value="Radical_SAM"/>
    <property type="match status" value="1"/>
</dbReference>
<dbReference type="EMBL" id="JAADJU010000002">
    <property type="protein sequence ID" value="NMP26232.1"/>
    <property type="molecule type" value="Genomic_DNA"/>
</dbReference>
<dbReference type="InterPro" id="IPR023867">
    <property type="entry name" value="Sulphatase_maturase_rSAM"/>
</dbReference>
<dbReference type="PANTHER" id="PTHR43273">
    <property type="entry name" value="ANAEROBIC SULFATASE-MATURATING ENZYME HOMOLOG ASLB-RELATED"/>
    <property type="match status" value="1"/>
</dbReference>
<name>A0A848MGT9_9GAMM</name>